<evidence type="ECO:0000256" key="1">
    <source>
        <dbReference type="ARBA" id="ARBA00004141"/>
    </source>
</evidence>
<dbReference type="InterPro" id="IPR003663">
    <property type="entry name" value="Sugar/inositol_transpt"/>
</dbReference>
<evidence type="ECO:0000256" key="2">
    <source>
        <dbReference type="ARBA" id="ARBA00010992"/>
    </source>
</evidence>
<dbReference type="PROSITE" id="PS50850">
    <property type="entry name" value="MFS"/>
    <property type="match status" value="1"/>
</dbReference>
<keyword evidence="3" id="KW-0813">Transport</keyword>
<feature type="transmembrane region" description="Helical" evidence="8">
    <location>
        <begin position="153"/>
        <end position="172"/>
    </location>
</feature>
<comment type="caution">
    <text evidence="10">The sequence shown here is derived from an EMBL/GenBank/DDBJ whole genome shotgun (WGS) entry which is preliminary data.</text>
</comment>
<evidence type="ECO:0000259" key="9">
    <source>
        <dbReference type="PROSITE" id="PS50850"/>
    </source>
</evidence>
<dbReference type="Gene3D" id="1.20.1250.20">
    <property type="entry name" value="MFS general substrate transporter like domains"/>
    <property type="match status" value="1"/>
</dbReference>
<evidence type="ECO:0000256" key="4">
    <source>
        <dbReference type="ARBA" id="ARBA00022692"/>
    </source>
</evidence>
<feature type="transmembrane region" description="Helical" evidence="8">
    <location>
        <begin position="12"/>
        <end position="29"/>
    </location>
</feature>
<dbReference type="AlphaFoldDB" id="A0A9W7SMW1"/>
<dbReference type="PANTHER" id="PTHR48022:SF68">
    <property type="entry name" value="MAJOR FACILITATOR SUPERFAMILY (MFS) PROFILE DOMAIN-CONTAINING PROTEIN-RELATED"/>
    <property type="match status" value="1"/>
</dbReference>
<dbReference type="GO" id="GO:0005351">
    <property type="term" value="F:carbohydrate:proton symporter activity"/>
    <property type="evidence" value="ECO:0007669"/>
    <property type="project" value="TreeGrafter"/>
</dbReference>
<keyword evidence="11" id="KW-1185">Reference proteome</keyword>
<feature type="region of interest" description="Disordered" evidence="7">
    <location>
        <begin position="497"/>
        <end position="586"/>
    </location>
</feature>
<evidence type="ECO:0000256" key="5">
    <source>
        <dbReference type="ARBA" id="ARBA00022989"/>
    </source>
</evidence>
<evidence type="ECO:0000256" key="6">
    <source>
        <dbReference type="ARBA" id="ARBA00023136"/>
    </source>
</evidence>
<keyword evidence="5 8" id="KW-1133">Transmembrane helix</keyword>
<protein>
    <recommendedName>
        <fullName evidence="9">Major facilitator superfamily (MFS) profile domain-containing protein</fullName>
    </recommendedName>
</protein>
<dbReference type="InterPro" id="IPR005828">
    <property type="entry name" value="MFS_sugar_transport-like"/>
</dbReference>
<dbReference type="PRINTS" id="PR00171">
    <property type="entry name" value="SUGRTRNSPORT"/>
</dbReference>
<feature type="transmembrane region" description="Helical" evidence="8">
    <location>
        <begin position="343"/>
        <end position="370"/>
    </location>
</feature>
<accession>A0A9W7SMW1</accession>
<evidence type="ECO:0000256" key="7">
    <source>
        <dbReference type="SAM" id="MobiDB-lite"/>
    </source>
</evidence>
<organism evidence="10 11">
    <name type="scientific">Teratosphaeria destructans</name>
    <dbReference type="NCBI Taxonomy" id="418781"/>
    <lineage>
        <taxon>Eukaryota</taxon>
        <taxon>Fungi</taxon>
        <taxon>Dikarya</taxon>
        <taxon>Ascomycota</taxon>
        <taxon>Pezizomycotina</taxon>
        <taxon>Dothideomycetes</taxon>
        <taxon>Dothideomycetidae</taxon>
        <taxon>Mycosphaerellales</taxon>
        <taxon>Teratosphaeriaceae</taxon>
        <taxon>Teratosphaeria</taxon>
    </lineage>
</organism>
<dbReference type="PANTHER" id="PTHR48022">
    <property type="entry name" value="PLASTIDIC GLUCOSE TRANSPORTER 4"/>
    <property type="match status" value="1"/>
</dbReference>
<keyword evidence="4 8" id="KW-0812">Transmembrane</keyword>
<feature type="transmembrane region" description="Helical" evidence="8">
    <location>
        <begin position="184"/>
        <end position="206"/>
    </location>
</feature>
<reference evidence="10 11" key="1">
    <citation type="journal article" date="2018" name="IMA Fungus">
        <title>IMA Genome-F 10: Nine draft genome sequences of Claviceps purpurea s.lat., including C. arundinis, C. humidiphila, and C. cf. spartinae, pseudomolecules for the pitch canker pathogen Fusarium circinatum, draft genome of Davidsoniella eucalypti, Grosmannia galeiformis, Quambalaria eucalypti, and Teratosphaeria destructans.</title>
        <authorList>
            <person name="Wingfield B.D."/>
            <person name="Liu M."/>
            <person name="Nguyen H.D."/>
            <person name="Lane F.A."/>
            <person name="Morgan S.W."/>
            <person name="De Vos L."/>
            <person name="Wilken P.M."/>
            <person name="Duong T.A."/>
            <person name="Aylward J."/>
            <person name="Coetzee M.P."/>
            <person name="Dadej K."/>
            <person name="De Beer Z.W."/>
            <person name="Findlay W."/>
            <person name="Havenga M."/>
            <person name="Kolarik M."/>
            <person name="Menzies J.G."/>
            <person name="Naidoo K."/>
            <person name="Pochopski O."/>
            <person name="Shoukouhi P."/>
            <person name="Santana Q.C."/>
            <person name="Seifert K.A."/>
            <person name="Soal N."/>
            <person name="Steenkamp E.T."/>
            <person name="Tatham C.T."/>
            <person name="van der Nest M.A."/>
            <person name="Wingfield M.J."/>
        </authorList>
    </citation>
    <scope>NUCLEOTIDE SEQUENCE [LARGE SCALE GENOMIC DNA]</scope>
    <source>
        <strain evidence="10">CMW44962</strain>
    </source>
</reference>
<evidence type="ECO:0000313" key="11">
    <source>
        <dbReference type="Proteomes" id="UP001138500"/>
    </source>
</evidence>
<dbReference type="OrthoDB" id="6612291at2759"/>
<dbReference type="InterPro" id="IPR050360">
    <property type="entry name" value="MFS_Sugar_Transporters"/>
</dbReference>
<dbReference type="InterPro" id="IPR020846">
    <property type="entry name" value="MFS_dom"/>
</dbReference>
<dbReference type="GO" id="GO:0016020">
    <property type="term" value="C:membrane"/>
    <property type="evidence" value="ECO:0007669"/>
    <property type="project" value="UniProtKB-SubCell"/>
</dbReference>
<reference evidence="10 11" key="2">
    <citation type="journal article" date="2021" name="Curr. Genet.">
        <title>Genetic response to nitrogen starvation in the aggressive Eucalyptus foliar pathogen Teratosphaeria destructans.</title>
        <authorList>
            <person name="Havenga M."/>
            <person name="Wingfield B.D."/>
            <person name="Wingfield M.J."/>
            <person name="Dreyer L.L."/>
            <person name="Roets F."/>
            <person name="Aylward J."/>
        </authorList>
    </citation>
    <scope>NUCLEOTIDE SEQUENCE [LARGE SCALE GENOMIC DNA]</scope>
    <source>
        <strain evidence="10">CMW44962</strain>
    </source>
</reference>
<dbReference type="InterPro" id="IPR036259">
    <property type="entry name" value="MFS_trans_sf"/>
</dbReference>
<feature type="transmembrane region" description="Helical" evidence="8">
    <location>
        <begin position="310"/>
        <end position="331"/>
    </location>
</feature>
<feature type="transmembrane region" description="Helical" evidence="8">
    <location>
        <begin position="64"/>
        <end position="86"/>
    </location>
</feature>
<dbReference type="EMBL" id="RIBY02002134">
    <property type="protein sequence ID" value="KAH9824615.1"/>
    <property type="molecule type" value="Genomic_DNA"/>
</dbReference>
<feature type="transmembrane region" description="Helical" evidence="8">
    <location>
        <begin position="390"/>
        <end position="413"/>
    </location>
</feature>
<feature type="transmembrane region" description="Helical" evidence="8">
    <location>
        <begin position="420"/>
        <end position="439"/>
    </location>
</feature>
<gene>
    <name evidence="10" type="ORF">Tdes44962_MAKER04297</name>
</gene>
<keyword evidence="6 8" id="KW-0472">Membrane</keyword>
<sequence length="586" mass="64415">MALGGELRGSRLQAAIGLVAGLCFFLFGYDQGDLAGLLTVPTFRAQFPQIDTIGNPGSLHTATIQGVTVAAWNIGCFLSAMLTILWGDLIGRKKTIYIGLTFLCSGEIIQACSYSYGQFIAGRVVAGFGNGFNAATVPAWQAECSKAHRRGTLLMISAGACIAAGLSFSYWINFGMYWVEWNSASWRFPIAIQLFFLLSTFVLMHFMPESPRWLILCGREEAALDVLSALNDKPRNDTAIRQEFLSIKDAVIEMAKGSTMDLTSMGDYRHIHRAILASGLQVMQQMSGINLITQYLAVLLLQQFRYERPWVALVISACAGTEFFLASFVAVIGIDRFWGRRSLLMFGASGILIAGTVFVFAFCTFFAIGWQGMAWLYQVEIIPLRIRGPANALSTAVNWLTNFVVVLIAPVAFHSIGYRTFIIFACTNFVSVPIIYFFYPETGFRSLEEVDVVFHAAALSPRPWLSVRKIAANEPLWYGKDGDEPFDYEASEWHQKHTRFSEGMRSSDGGTGSLTNGGREKGSHGSPIDGSEREPMDKLPSEDERAKASPVVEVPRQLADEAAPMSKDHAMVPNSVRGLECAGGGY</sequence>
<proteinExistence type="inferred from homology"/>
<name>A0A9W7SMW1_9PEZI</name>
<feature type="compositionally biased region" description="Basic and acidic residues" evidence="7">
    <location>
        <begin position="530"/>
        <end position="547"/>
    </location>
</feature>
<comment type="subcellular location">
    <subcellularLocation>
        <location evidence="1">Membrane</location>
        <topology evidence="1">Multi-pass membrane protein</topology>
    </subcellularLocation>
</comment>
<evidence type="ECO:0000256" key="8">
    <source>
        <dbReference type="SAM" id="Phobius"/>
    </source>
</evidence>
<dbReference type="Proteomes" id="UP001138500">
    <property type="component" value="Unassembled WGS sequence"/>
</dbReference>
<feature type="domain" description="Major facilitator superfamily (MFS) profile" evidence="9">
    <location>
        <begin position="16"/>
        <end position="443"/>
    </location>
</feature>
<evidence type="ECO:0000313" key="10">
    <source>
        <dbReference type="EMBL" id="KAH9824615.1"/>
    </source>
</evidence>
<dbReference type="Pfam" id="PF00083">
    <property type="entry name" value="Sugar_tr"/>
    <property type="match status" value="1"/>
</dbReference>
<dbReference type="SUPFAM" id="SSF103473">
    <property type="entry name" value="MFS general substrate transporter"/>
    <property type="match status" value="1"/>
</dbReference>
<comment type="similarity">
    <text evidence="2">Belongs to the major facilitator superfamily. Sugar transporter (TC 2.A.1.1) family.</text>
</comment>
<evidence type="ECO:0000256" key="3">
    <source>
        <dbReference type="ARBA" id="ARBA00022448"/>
    </source>
</evidence>